<keyword evidence="3" id="KW-1185">Reference proteome</keyword>
<feature type="region of interest" description="Disordered" evidence="1">
    <location>
        <begin position="728"/>
        <end position="747"/>
    </location>
</feature>
<protein>
    <submittedName>
        <fullName evidence="2">Uncharacterized protein</fullName>
    </submittedName>
</protein>
<proteinExistence type="predicted"/>
<evidence type="ECO:0000313" key="2">
    <source>
        <dbReference type="EMBL" id="KAF6750058.1"/>
    </source>
</evidence>
<dbReference type="AlphaFoldDB" id="A0A8H6HN28"/>
<evidence type="ECO:0000256" key="1">
    <source>
        <dbReference type="SAM" id="MobiDB-lite"/>
    </source>
</evidence>
<organism evidence="2 3">
    <name type="scientific">Ephemerocybe angulata</name>
    <dbReference type="NCBI Taxonomy" id="980116"/>
    <lineage>
        <taxon>Eukaryota</taxon>
        <taxon>Fungi</taxon>
        <taxon>Dikarya</taxon>
        <taxon>Basidiomycota</taxon>
        <taxon>Agaricomycotina</taxon>
        <taxon>Agaricomycetes</taxon>
        <taxon>Agaricomycetidae</taxon>
        <taxon>Agaricales</taxon>
        <taxon>Agaricineae</taxon>
        <taxon>Psathyrellaceae</taxon>
        <taxon>Ephemerocybe</taxon>
    </lineage>
</organism>
<accession>A0A8H6HN28</accession>
<reference evidence="2 3" key="1">
    <citation type="submission" date="2020-07" db="EMBL/GenBank/DDBJ databases">
        <title>Comparative genomics of pyrophilous fungi reveals a link between fire events and developmental genes.</title>
        <authorList>
            <consortium name="DOE Joint Genome Institute"/>
            <person name="Steindorff A.S."/>
            <person name="Carver A."/>
            <person name="Calhoun S."/>
            <person name="Stillman K."/>
            <person name="Liu H."/>
            <person name="Lipzen A."/>
            <person name="Pangilinan J."/>
            <person name="Labutti K."/>
            <person name="Bruns T.D."/>
            <person name="Grigoriev I.V."/>
        </authorList>
    </citation>
    <scope>NUCLEOTIDE SEQUENCE [LARGE SCALE GENOMIC DNA]</scope>
    <source>
        <strain evidence="2 3">CBS 144469</strain>
    </source>
</reference>
<evidence type="ECO:0000313" key="3">
    <source>
        <dbReference type="Proteomes" id="UP000521943"/>
    </source>
</evidence>
<dbReference type="EMBL" id="JACGCI010000059">
    <property type="protein sequence ID" value="KAF6750058.1"/>
    <property type="molecule type" value="Genomic_DNA"/>
</dbReference>
<comment type="caution">
    <text evidence="2">The sequence shown here is derived from an EMBL/GenBank/DDBJ whole genome shotgun (WGS) entry which is preliminary data.</text>
</comment>
<dbReference type="Proteomes" id="UP000521943">
    <property type="component" value="Unassembled WGS sequence"/>
</dbReference>
<gene>
    <name evidence="2" type="ORF">DFP72DRAFT_852029</name>
</gene>
<name>A0A8H6HN28_9AGAR</name>
<sequence length="975" mass="109487">MAEPNTWTVRKNLHYLGTQSPSTNLVLKKGDPRSYWLHVFPKRNLDPWKTILDTLNGANIPTCNPLQDSQKSAAAATNNARAALHQAETVIAALGEGNGLAEAKDFVDAHFYMLLECWNDILKWLLYLMLNTPTASDPLTIFTTVRTFYSMISFDGWSHLQQEILDNANTIDYIYLLLHQKDPESGMYWYINCAVRNPSCVILESLSRCLNWKSTTHHLVSRFRAMRSDLRAKVVKSLYGRPQMMTYGGARGHDLWDRAMVAYDLATLALVVSTLGNDPEISRKLRRRVCYNIASAMFALTRDEVEPSANFTPETWCMPIGSIAAIARLVDGHDWLTETNHVTPHSHHRILNLVRGKAECHVFHSPPSSIIGPGAQTQSITPYDDYDYAMTNERTARVRQGTGLEDSGASRWGCVWHKDDHGRATLRQSRICQGRRREDGCMTVVNPKRGWCWDGGSWVTTASPRSRDFVMYVSKEQGAGRLAFIATRRAQYPSALERTTPRREPMAQRRAGRGWTGLPTGAAIRQWSVRVIVGEDCGRGLSQWRVVDSEREDDKMGVVGLDQRVVVGLNGEAYEECGGGATAQGMKKCKGGATTTRASCDGTESGHNGWVPTRDERDRGYHRRLSLPFHPRSLLPFPPSAFFELSYGPRKFVASPEVFQKFWREWGVPLHFRVHIPTEDYSDRGYSTRQNGARLKHPPHTIVCAYSAQRQPLDLAIESRMTLQGHSSSSATIHSMPRLASARSPARPHPVFRKSIRRVKAIPVRPIMPAATPILRKKVYCVKTMPDSTDPQVDDTSRTLARRMNFCRVIAIPPHPRSIPFRSVASMHHPTTTPIRTAVTCGKHISVMTWSFSSHPSPRIHFCCYFVKETPSELALAPPYRESENPHFGRSTFLKPPQYFHLTTIDLECALSPAGGRQVADKNLAASTSPHPRAPGPELNIQCLGSTETGLRHRFSVQGVLAPLFRIQYIPLLLN</sequence>